<dbReference type="Gene3D" id="3.40.50.1820">
    <property type="entry name" value="alpha/beta hydrolase"/>
    <property type="match status" value="1"/>
</dbReference>
<dbReference type="EMBL" id="CP020772">
    <property type="protein sequence ID" value="ARI76727.1"/>
    <property type="molecule type" value="Genomic_DNA"/>
</dbReference>
<name>A0A1W5ZTZ5_9BACI</name>
<proteinExistence type="inferred from homology"/>
<dbReference type="HAMAP" id="MF_01660">
    <property type="entry name" value="MenH"/>
    <property type="match status" value="1"/>
</dbReference>
<dbReference type="Proteomes" id="UP000192527">
    <property type="component" value="Chromosome"/>
</dbReference>
<feature type="domain" description="AB hydrolase-1" evidence="4">
    <location>
        <begin position="19"/>
        <end position="252"/>
    </location>
</feature>
<dbReference type="STRING" id="402384.HM131_07660"/>
<dbReference type="PANTHER" id="PTHR42916:SF1">
    <property type="entry name" value="PROTEIN PHYLLO, CHLOROPLASTIC"/>
    <property type="match status" value="1"/>
</dbReference>
<dbReference type="GO" id="GO:0009234">
    <property type="term" value="P:menaquinone biosynthetic process"/>
    <property type="evidence" value="ECO:0007669"/>
    <property type="project" value="UniProtKB-UniRule"/>
</dbReference>
<dbReference type="UniPathway" id="UPA01057">
    <property type="reaction ID" value="UER00900"/>
</dbReference>
<comment type="pathway">
    <text evidence="3">Quinol/quinone metabolism; menaquinone biosynthesis.</text>
</comment>
<organism evidence="5 6">
    <name type="scientific">Halobacillus mangrovi</name>
    <dbReference type="NCBI Taxonomy" id="402384"/>
    <lineage>
        <taxon>Bacteria</taxon>
        <taxon>Bacillati</taxon>
        <taxon>Bacillota</taxon>
        <taxon>Bacilli</taxon>
        <taxon>Bacillales</taxon>
        <taxon>Bacillaceae</taxon>
        <taxon>Halobacillus</taxon>
    </lineage>
</organism>
<dbReference type="PRINTS" id="PR00111">
    <property type="entry name" value="ABHYDROLASE"/>
</dbReference>
<keyword evidence="2 3" id="KW-0456">Lyase</keyword>
<keyword evidence="6" id="KW-1185">Reference proteome</keyword>
<dbReference type="Pfam" id="PF00561">
    <property type="entry name" value="Abhydrolase_1"/>
    <property type="match status" value="1"/>
</dbReference>
<comment type="subunit">
    <text evidence="3">Monomer.</text>
</comment>
<dbReference type="KEGG" id="hmn:HM131_07660"/>
<dbReference type="SUPFAM" id="SSF53474">
    <property type="entry name" value="alpha/beta-Hydrolases"/>
    <property type="match status" value="1"/>
</dbReference>
<dbReference type="OrthoDB" id="9808398at2"/>
<dbReference type="InterPro" id="IPR029058">
    <property type="entry name" value="AB_hydrolase_fold"/>
</dbReference>
<dbReference type="GO" id="GO:0070205">
    <property type="term" value="F:2-succinyl-6-hydroxy-2,4-cyclohexadiene-1-carboxylate synthase activity"/>
    <property type="evidence" value="ECO:0007669"/>
    <property type="project" value="UniProtKB-UniRule"/>
</dbReference>
<comment type="catalytic activity">
    <reaction evidence="3">
        <text>5-enolpyruvoyl-6-hydroxy-2-succinyl-cyclohex-3-ene-1-carboxylate = (1R,6R)-6-hydroxy-2-succinyl-cyclohexa-2,4-diene-1-carboxylate + pyruvate</text>
        <dbReference type="Rhea" id="RHEA:25597"/>
        <dbReference type="ChEBI" id="CHEBI:15361"/>
        <dbReference type="ChEBI" id="CHEBI:58689"/>
        <dbReference type="ChEBI" id="CHEBI:58818"/>
        <dbReference type="EC" id="4.2.99.20"/>
    </reaction>
</comment>
<sequence length="265" mass="30049">MYKKIRGRKYWVEEEGEGPVLLMLHGFTGSTLTFEEIIEQFNTTFRVVRIDLPGHARTGAIGVLTMEQFCRDLKDLLMQMNVDKVSLLGYSMGGRTALSFSILYPELVDKLILESASPGLQSSEDQLARQAKDEGLARKVAEEGIESFVTMWENIPLFRTQVNLSAEAKRKLREERTKQDPKGLSESLIGMGTGKQPSWWDRLGTVSADVLLITGAEDHKFHRINEHMTKELPNAKWVTIDNAGHTVHLEEPRIFAKIVEDFMIQ</sequence>
<evidence type="ECO:0000256" key="2">
    <source>
        <dbReference type="ARBA" id="ARBA00023239"/>
    </source>
</evidence>
<evidence type="ECO:0000259" key="4">
    <source>
        <dbReference type="Pfam" id="PF00561"/>
    </source>
</evidence>
<dbReference type="RefSeq" id="WP_085029204.1">
    <property type="nucleotide sequence ID" value="NZ_CP020772.1"/>
</dbReference>
<accession>A0A1W5ZTZ5</accession>
<dbReference type="UniPathway" id="UPA00079"/>
<dbReference type="AlphaFoldDB" id="A0A1W5ZTZ5"/>
<dbReference type="InterPro" id="IPR022485">
    <property type="entry name" value="SHCHC_synthase_MenH"/>
</dbReference>
<comment type="pathway">
    <text evidence="3">Quinol/quinone metabolism; 1,4-dihydroxy-2-naphthoate biosynthesis; 1,4-dihydroxy-2-naphthoate from chorismate: step 3/7.</text>
</comment>
<evidence type="ECO:0000256" key="1">
    <source>
        <dbReference type="ARBA" id="ARBA00022428"/>
    </source>
</evidence>
<evidence type="ECO:0000256" key="3">
    <source>
        <dbReference type="HAMAP-Rule" id="MF_01660"/>
    </source>
</evidence>
<protein>
    <recommendedName>
        <fullName evidence="3">Putative 2-succinyl-6-hydroxy-2,4-cyclohexadiene-1-carboxylate synthase</fullName>
        <shortName evidence="3">SHCHC synthase</shortName>
        <ecNumber evidence="3">4.2.99.20</ecNumber>
    </recommendedName>
</protein>
<comment type="similarity">
    <text evidence="3">Belongs to the AB hydrolase superfamily. MenH family.</text>
</comment>
<dbReference type="EC" id="4.2.99.20" evidence="3"/>
<comment type="function">
    <text evidence="3">Catalyzes a proton abstraction reaction that results in 2,5-elimination of pyruvate from 2-succinyl-5-enolpyruvyl-6-hydroxy-3-cyclohexene-1-carboxylate (SEPHCHC) and the formation of 2-succinyl-6-hydroxy-2,4-cyclohexadiene-1-carboxylate (SHCHC).</text>
</comment>
<evidence type="ECO:0000313" key="6">
    <source>
        <dbReference type="Proteomes" id="UP000192527"/>
    </source>
</evidence>
<reference evidence="5 6" key="1">
    <citation type="submission" date="2017-04" db="EMBL/GenBank/DDBJ databases">
        <title>The whole genome sequencing and assembly of Halobacillus mangrovi strain.</title>
        <authorList>
            <person name="Lee S.-J."/>
            <person name="Park M.-K."/>
            <person name="Kim J.-Y."/>
            <person name="Lee Y.-J."/>
            <person name="Yi H."/>
            <person name="Bahn Y.-S."/>
            <person name="Kim J.F."/>
            <person name="Lee D.-W."/>
        </authorList>
    </citation>
    <scope>NUCLEOTIDE SEQUENCE [LARGE SCALE GENOMIC DNA]</scope>
    <source>
        <strain evidence="5 6">KTB 131</strain>
    </source>
</reference>
<gene>
    <name evidence="3" type="primary">menH</name>
    <name evidence="5" type="ORF">HM131_07660</name>
</gene>
<dbReference type="NCBIfam" id="TIGR03695">
    <property type="entry name" value="menH_SHCHC"/>
    <property type="match status" value="1"/>
</dbReference>
<keyword evidence="1 3" id="KW-0474">Menaquinone biosynthesis</keyword>
<dbReference type="InterPro" id="IPR000073">
    <property type="entry name" value="AB_hydrolase_1"/>
</dbReference>
<dbReference type="PANTHER" id="PTHR42916">
    <property type="entry name" value="2-SUCCINYL-5-ENOLPYRUVYL-6-HYDROXY-3-CYCLOHEXENE-1-CARBOXYLATE SYNTHASE"/>
    <property type="match status" value="1"/>
</dbReference>
<evidence type="ECO:0000313" key="5">
    <source>
        <dbReference type="EMBL" id="ARI76727.1"/>
    </source>
</evidence>